<feature type="transmembrane region" description="Helical" evidence="5">
    <location>
        <begin position="244"/>
        <end position="266"/>
    </location>
</feature>
<dbReference type="PANTHER" id="PTHR10361:SF24">
    <property type="entry name" value="P3 PROTEIN"/>
    <property type="match status" value="1"/>
</dbReference>
<evidence type="ECO:0000256" key="4">
    <source>
        <dbReference type="ARBA" id="ARBA00023136"/>
    </source>
</evidence>
<keyword evidence="3 5" id="KW-1133">Transmembrane helix</keyword>
<feature type="transmembrane region" description="Helical" evidence="5">
    <location>
        <begin position="214"/>
        <end position="232"/>
    </location>
</feature>
<dbReference type="PATRIC" id="fig|225937.3.peg.2971"/>
<proteinExistence type="predicted"/>
<feature type="transmembrane region" description="Helical" evidence="5">
    <location>
        <begin position="108"/>
        <end position="129"/>
    </location>
</feature>
<evidence type="ECO:0000313" key="6">
    <source>
        <dbReference type="EMBL" id="ADP98709.1"/>
    </source>
</evidence>
<dbReference type="InterPro" id="IPR002657">
    <property type="entry name" value="BilAc:Na_symport/Acr3"/>
</dbReference>
<dbReference type="KEGG" id="mad:HP15_2945"/>
<dbReference type="Proteomes" id="UP000007077">
    <property type="component" value="Chromosome"/>
</dbReference>
<dbReference type="HOGENOM" id="CLU_034788_0_1_6"/>
<protein>
    <submittedName>
        <fullName evidence="6">Bile acid: sodium symporter</fullName>
    </submittedName>
</protein>
<dbReference type="InterPro" id="IPR004710">
    <property type="entry name" value="Bilac:Na_transpt"/>
</dbReference>
<feature type="transmembrane region" description="Helical" evidence="5">
    <location>
        <begin position="18"/>
        <end position="40"/>
    </location>
</feature>
<dbReference type="GO" id="GO:0016020">
    <property type="term" value="C:membrane"/>
    <property type="evidence" value="ECO:0007669"/>
    <property type="project" value="UniProtKB-SubCell"/>
</dbReference>
<keyword evidence="2 5" id="KW-0812">Transmembrane</keyword>
<feature type="transmembrane region" description="Helical" evidence="5">
    <location>
        <begin position="149"/>
        <end position="170"/>
    </location>
</feature>
<feature type="transmembrane region" description="Helical" evidence="5">
    <location>
        <begin position="272"/>
        <end position="292"/>
    </location>
</feature>
<evidence type="ECO:0000256" key="2">
    <source>
        <dbReference type="ARBA" id="ARBA00022692"/>
    </source>
</evidence>
<accession>E4PN76</accession>
<organism evidence="6 7">
    <name type="scientific">Marinobacter adhaerens (strain DSM 23420 / HP15)</name>
    <dbReference type="NCBI Taxonomy" id="225937"/>
    <lineage>
        <taxon>Bacteria</taxon>
        <taxon>Pseudomonadati</taxon>
        <taxon>Pseudomonadota</taxon>
        <taxon>Gammaproteobacteria</taxon>
        <taxon>Pseudomonadales</taxon>
        <taxon>Marinobacteraceae</taxon>
        <taxon>Marinobacter</taxon>
    </lineage>
</organism>
<reference evidence="6 7" key="1">
    <citation type="journal article" date="2010" name="Stand. Genomic Sci.">
        <title>Complete genome sequence of Marinobacter adhaerens type strain (HP15), a diatom-interacting marine microorganism.</title>
        <authorList>
            <person name="Gardes A."/>
            <person name="Kaeppel E."/>
            <person name="Shehzad A."/>
            <person name="Seebah S."/>
            <person name="Teeling H."/>
            <person name="Yarza P."/>
            <person name="Glockner F.O."/>
            <person name="Grossart H.P."/>
            <person name="Ullrich M.S."/>
        </authorList>
    </citation>
    <scope>NUCLEOTIDE SEQUENCE [LARGE SCALE GENOMIC DNA]</scope>
    <source>
        <strain evidence="7">DSM 23420 / HP15</strain>
    </source>
</reference>
<dbReference type="AlphaFoldDB" id="E4PN76"/>
<feature type="transmembrane region" description="Helical" evidence="5">
    <location>
        <begin position="81"/>
        <end position="101"/>
    </location>
</feature>
<dbReference type="EMBL" id="CP001978">
    <property type="protein sequence ID" value="ADP98709.1"/>
    <property type="molecule type" value="Genomic_DNA"/>
</dbReference>
<dbReference type="InterPro" id="IPR038770">
    <property type="entry name" value="Na+/solute_symporter_sf"/>
</dbReference>
<gene>
    <name evidence="6" type="ordered locus">HP15_2945</name>
</gene>
<comment type="subcellular location">
    <subcellularLocation>
        <location evidence="1">Membrane</location>
        <topology evidence="1">Multi-pass membrane protein</topology>
    </subcellularLocation>
</comment>
<reference evidence="7" key="2">
    <citation type="submission" date="2010-02" db="EMBL/GenBank/DDBJ databases">
        <title>Complete genome sequence of Marinobacter adhaerens type strain (HP15).</title>
        <authorList>
            <person name="Gaerdes A.A.M."/>
            <person name="Kaeppel E."/>
            <person name="Shezad A."/>
            <person name="Seebah S."/>
            <person name="Teeling H."/>
            <person name="Yarza P."/>
            <person name="Gloeckner F.O."/>
            <person name="Ullrich M.S."/>
        </authorList>
    </citation>
    <scope>NUCLEOTIDE SEQUENCE [LARGE SCALE GENOMIC DNA]</scope>
    <source>
        <strain evidence="7">DSM 23420 / HP15</strain>
    </source>
</reference>
<dbReference type="STRING" id="225937.HP15_2945"/>
<dbReference type="PANTHER" id="PTHR10361">
    <property type="entry name" value="SODIUM-BILE ACID COTRANSPORTER"/>
    <property type="match status" value="1"/>
</dbReference>
<evidence type="ECO:0000256" key="1">
    <source>
        <dbReference type="ARBA" id="ARBA00004141"/>
    </source>
</evidence>
<evidence type="ECO:0000256" key="5">
    <source>
        <dbReference type="SAM" id="Phobius"/>
    </source>
</evidence>
<dbReference type="Gene3D" id="1.20.1530.20">
    <property type="match status" value="1"/>
</dbReference>
<evidence type="ECO:0000313" key="7">
    <source>
        <dbReference type="Proteomes" id="UP000007077"/>
    </source>
</evidence>
<name>E4PN76_MARAH</name>
<dbReference type="Pfam" id="PF01758">
    <property type="entry name" value="SBF"/>
    <property type="match status" value="1"/>
</dbReference>
<feature type="transmembrane region" description="Helical" evidence="5">
    <location>
        <begin position="182"/>
        <end position="202"/>
    </location>
</feature>
<keyword evidence="4 5" id="KW-0472">Membrane</keyword>
<evidence type="ECO:0000256" key="3">
    <source>
        <dbReference type="ARBA" id="ARBA00022989"/>
    </source>
</evidence>
<feature type="transmembrane region" description="Helical" evidence="5">
    <location>
        <begin position="52"/>
        <end position="75"/>
    </location>
</feature>
<sequence>MVAVKTKTSGGVVESSPLISAGLPIALFIIMIGIGMTLTIRDFRQVAVYPKGMIVGTIAQILVMPLIAFILATLLAVPPAIAVGLVIIAACPGGTTSNLFVLLSRGNIALSIVLTVSASLITILTLPLFTNIALQHYMGTEEDIVLPVWKTVGMLIGIVLFPVAIGMVVRTRKPEVARKAEGIVSIFGGIVLAVLIVALVYGVRDQIWELLKQAGPATILLNLAGIGLGLAAGRVAGLTQRESLAVAVELGVKNGTIALMVTLTLLESSAMSIPAAVYGVLMFPIGFVLAMYGRSIIPISTVQSKN</sequence>
<dbReference type="eggNOG" id="COG0385">
    <property type="taxonomic scope" value="Bacteria"/>
</dbReference>